<accession>A0AAD3D265</accession>
<dbReference type="Proteomes" id="UP001054902">
    <property type="component" value="Unassembled WGS sequence"/>
</dbReference>
<dbReference type="AlphaFoldDB" id="A0AAD3D265"/>
<sequence length="291" mass="32360">MTSHLLMKSIFEWHLTTTSSSRWEFHKSFINSEEPLRKLPTIALQMHSFAIASIFASAQFVLSEELVTERQGSVTICGCPGSLTGKDVCKDFMFDECTPHYIDFDESKEIMAYLKPVYEYGVDGTVITYSYSDEDCTIRGDFQLISSCTNECWSETLNLGSGGCTFEAPFEDKGSVTMSGCPGRTTGYGTRDFKVEQCTPHYIDFDPSKGVMAYFKPVWGDRDGQGITSVTTYAYSDKDCTNLDFQVEGKCNEECWSESLNLGAVGCESSAPFKSGLAVSFPVFVLVMILF</sequence>
<comment type="caution">
    <text evidence="1">The sequence shown here is derived from an EMBL/GenBank/DDBJ whole genome shotgun (WGS) entry which is preliminary data.</text>
</comment>
<proteinExistence type="predicted"/>
<gene>
    <name evidence="1" type="ORF">CTEN210_12978</name>
</gene>
<keyword evidence="2" id="KW-1185">Reference proteome</keyword>
<evidence type="ECO:0000313" key="1">
    <source>
        <dbReference type="EMBL" id="GFH56502.1"/>
    </source>
</evidence>
<dbReference type="EMBL" id="BLLK01000052">
    <property type="protein sequence ID" value="GFH56502.1"/>
    <property type="molecule type" value="Genomic_DNA"/>
</dbReference>
<reference evidence="1 2" key="1">
    <citation type="journal article" date="2021" name="Sci. Rep.">
        <title>The genome of the diatom Chaetoceros tenuissimus carries an ancient integrated fragment of an extant virus.</title>
        <authorList>
            <person name="Hongo Y."/>
            <person name="Kimura K."/>
            <person name="Takaki Y."/>
            <person name="Yoshida Y."/>
            <person name="Baba S."/>
            <person name="Kobayashi G."/>
            <person name="Nagasaki K."/>
            <person name="Hano T."/>
            <person name="Tomaru Y."/>
        </authorList>
    </citation>
    <scope>NUCLEOTIDE SEQUENCE [LARGE SCALE GENOMIC DNA]</scope>
    <source>
        <strain evidence="1 2">NIES-3715</strain>
    </source>
</reference>
<organism evidence="1 2">
    <name type="scientific">Chaetoceros tenuissimus</name>
    <dbReference type="NCBI Taxonomy" id="426638"/>
    <lineage>
        <taxon>Eukaryota</taxon>
        <taxon>Sar</taxon>
        <taxon>Stramenopiles</taxon>
        <taxon>Ochrophyta</taxon>
        <taxon>Bacillariophyta</taxon>
        <taxon>Coscinodiscophyceae</taxon>
        <taxon>Chaetocerotophycidae</taxon>
        <taxon>Chaetocerotales</taxon>
        <taxon>Chaetocerotaceae</taxon>
        <taxon>Chaetoceros</taxon>
    </lineage>
</organism>
<name>A0AAD3D265_9STRA</name>
<evidence type="ECO:0000313" key="2">
    <source>
        <dbReference type="Proteomes" id="UP001054902"/>
    </source>
</evidence>
<protein>
    <submittedName>
        <fullName evidence="1">Uncharacterized protein</fullName>
    </submittedName>
</protein>